<dbReference type="Pfam" id="PF01618">
    <property type="entry name" value="MotA_ExbB"/>
    <property type="match status" value="1"/>
</dbReference>
<evidence type="ECO:0000256" key="6">
    <source>
        <dbReference type="RuleBase" id="RU004057"/>
    </source>
</evidence>
<organism evidence="9">
    <name type="scientific">uncultured Sulfurovum sp</name>
    <dbReference type="NCBI Taxonomy" id="269237"/>
    <lineage>
        <taxon>Bacteria</taxon>
        <taxon>Pseudomonadati</taxon>
        <taxon>Campylobacterota</taxon>
        <taxon>Epsilonproteobacteria</taxon>
        <taxon>Campylobacterales</taxon>
        <taxon>Sulfurovaceae</taxon>
        <taxon>Sulfurovum</taxon>
        <taxon>environmental samples</taxon>
    </lineage>
</organism>
<evidence type="ECO:0000256" key="5">
    <source>
        <dbReference type="ARBA" id="ARBA00023136"/>
    </source>
</evidence>
<sequence>MHQFDSSTETSCISHSFAILLIPFLFLLGVILAFFQVFPLNVEAHTLLIVAFIFVVFVFFVKHNANYAVCHMRGTFSKMEEELHTALRDNALTIMGKTKSTLHVKDFISEYYQDIRNDNFARVASSVFPMLGILGTFIAIALSMPDFSVENTAALDHEISVLLSGIGTAFYASIYGIMLSLIWTYFEKRGMAKVDKQILELEKIYGSRVWKNAELLKHQHMQSALKDQEIVETLKETFNIDFIKQLNAQHLENYKAIAEETNNSFTKLSVNMEETSKVLTQTLERVYGKKETTNALLHMQDNFTAFNSNTQVLQHTMNRFDETMNHTFGEIDRELGQAVEKLGTFARIISEQNQLILNNIATLKENEKKLNGKK</sequence>
<gene>
    <name evidence="9" type="ORF">HELGO_WM1983</name>
</gene>
<evidence type="ECO:0000256" key="1">
    <source>
        <dbReference type="ARBA" id="ARBA00004429"/>
    </source>
</evidence>
<comment type="similarity">
    <text evidence="6">Belongs to the exbB/tolQ family.</text>
</comment>
<evidence type="ECO:0000256" key="2">
    <source>
        <dbReference type="ARBA" id="ARBA00022475"/>
    </source>
</evidence>
<evidence type="ECO:0000259" key="8">
    <source>
        <dbReference type="Pfam" id="PF01618"/>
    </source>
</evidence>
<feature type="transmembrane region" description="Helical" evidence="7">
    <location>
        <begin position="12"/>
        <end position="38"/>
    </location>
</feature>
<dbReference type="EMBL" id="CACVAS010000170">
    <property type="protein sequence ID" value="CAA6828439.1"/>
    <property type="molecule type" value="Genomic_DNA"/>
</dbReference>
<feature type="transmembrane region" description="Helical" evidence="7">
    <location>
        <begin position="44"/>
        <end position="61"/>
    </location>
</feature>
<protein>
    <submittedName>
        <fullName evidence="9">Arginine/ornithine antiporter ArcD</fullName>
    </submittedName>
</protein>
<keyword evidence="6" id="KW-0653">Protein transport</keyword>
<evidence type="ECO:0000256" key="4">
    <source>
        <dbReference type="ARBA" id="ARBA00022989"/>
    </source>
</evidence>
<proteinExistence type="inferred from homology"/>
<keyword evidence="5 7" id="KW-0472">Membrane</keyword>
<keyword evidence="6" id="KW-0813">Transport</keyword>
<feature type="transmembrane region" description="Helical" evidence="7">
    <location>
        <begin position="162"/>
        <end position="186"/>
    </location>
</feature>
<dbReference type="GO" id="GO:0005886">
    <property type="term" value="C:plasma membrane"/>
    <property type="evidence" value="ECO:0007669"/>
    <property type="project" value="UniProtKB-SubCell"/>
</dbReference>
<dbReference type="AlphaFoldDB" id="A0A6S6U9J2"/>
<keyword evidence="3 7" id="KW-0812">Transmembrane</keyword>
<reference evidence="9" key="1">
    <citation type="submission" date="2020-01" db="EMBL/GenBank/DDBJ databases">
        <authorList>
            <person name="Meier V. D."/>
            <person name="Meier V D."/>
        </authorList>
    </citation>
    <scope>NUCLEOTIDE SEQUENCE</scope>
    <source>
        <strain evidence="9">HLG_WM_MAG_01</strain>
    </source>
</reference>
<accession>A0A6S6U9J2</accession>
<feature type="domain" description="MotA/TolQ/ExbB proton channel" evidence="8">
    <location>
        <begin position="114"/>
        <end position="202"/>
    </location>
</feature>
<comment type="subcellular location">
    <subcellularLocation>
        <location evidence="1">Cell inner membrane</location>
        <topology evidence="1">Multi-pass membrane protein</topology>
    </subcellularLocation>
    <subcellularLocation>
        <location evidence="6">Membrane</location>
        <topology evidence="6">Multi-pass membrane protein</topology>
    </subcellularLocation>
</comment>
<dbReference type="InterPro" id="IPR002898">
    <property type="entry name" value="MotA_ExbB_proton_chnl"/>
</dbReference>
<evidence type="ECO:0000256" key="3">
    <source>
        <dbReference type="ARBA" id="ARBA00022692"/>
    </source>
</evidence>
<dbReference type="GO" id="GO:0015031">
    <property type="term" value="P:protein transport"/>
    <property type="evidence" value="ECO:0007669"/>
    <property type="project" value="UniProtKB-KW"/>
</dbReference>
<feature type="transmembrane region" description="Helical" evidence="7">
    <location>
        <begin position="120"/>
        <end position="142"/>
    </location>
</feature>
<evidence type="ECO:0000256" key="7">
    <source>
        <dbReference type="SAM" id="Phobius"/>
    </source>
</evidence>
<keyword evidence="2" id="KW-1003">Cell membrane</keyword>
<evidence type="ECO:0000313" key="9">
    <source>
        <dbReference type="EMBL" id="CAA6828439.1"/>
    </source>
</evidence>
<name>A0A6S6U9J2_9BACT</name>
<keyword evidence="4 7" id="KW-1133">Transmembrane helix</keyword>